<dbReference type="Proteomes" id="UP000322899">
    <property type="component" value="Unassembled WGS sequence"/>
</dbReference>
<feature type="compositionally biased region" description="Acidic residues" evidence="2">
    <location>
        <begin position="560"/>
        <end position="572"/>
    </location>
</feature>
<gene>
    <name evidence="4" type="ORF">FNF27_05756</name>
    <name evidence="3" type="ORF">FNF29_06610</name>
</gene>
<organism evidence="4 5">
    <name type="scientific">Cafeteria roenbergensis</name>
    <name type="common">Marine flagellate</name>
    <dbReference type="NCBI Taxonomy" id="33653"/>
    <lineage>
        <taxon>Eukaryota</taxon>
        <taxon>Sar</taxon>
        <taxon>Stramenopiles</taxon>
        <taxon>Bigyra</taxon>
        <taxon>Opalozoa</taxon>
        <taxon>Bicosoecida</taxon>
        <taxon>Cafeteriaceae</taxon>
        <taxon>Cafeteria</taxon>
    </lineage>
</organism>
<feature type="coiled-coil region" evidence="1">
    <location>
        <begin position="376"/>
        <end position="410"/>
    </location>
</feature>
<feature type="region of interest" description="Disordered" evidence="2">
    <location>
        <begin position="919"/>
        <end position="942"/>
    </location>
</feature>
<feature type="compositionally biased region" description="Polar residues" evidence="2">
    <location>
        <begin position="919"/>
        <end position="928"/>
    </location>
</feature>
<feature type="compositionally biased region" description="Low complexity" evidence="2">
    <location>
        <begin position="661"/>
        <end position="679"/>
    </location>
</feature>
<evidence type="ECO:0000313" key="3">
    <source>
        <dbReference type="EMBL" id="KAA0148552.1"/>
    </source>
</evidence>
<evidence type="ECO:0000256" key="1">
    <source>
        <dbReference type="SAM" id="Coils"/>
    </source>
</evidence>
<feature type="compositionally biased region" description="Low complexity" evidence="2">
    <location>
        <begin position="791"/>
        <end position="804"/>
    </location>
</feature>
<dbReference type="EMBL" id="VLTN01000052">
    <property type="protein sequence ID" value="KAA0148552.1"/>
    <property type="molecule type" value="Genomic_DNA"/>
</dbReference>
<accession>A0A5A8E4X8</accession>
<evidence type="ECO:0000313" key="5">
    <source>
        <dbReference type="Proteomes" id="UP000322899"/>
    </source>
</evidence>
<proteinExistence type="predicted"/>
<reference evidence="5 6" key="1">
    <citation type="submission" date="2019-07" db="EMBL/GenBank/DDBJ databases">
        <title>Genomes of Cafeteria roenbergensis.</title>
        <authorList>
            <person name="Fischer M.G."/>
            <person name="Hackl T."/>
            <person name="Roman M."/>
        </authorList>
    </citation>
    <scope>NUCLEOTIDE SEQUENCE [LARGE SCALE GENOMIC DNA]</scope>
    <source>
        <strain evidence="3 6">BVI</strain>
        <strain evidence="4 5">E4-10P</strain>
    </source>
</reference>
<feature type="compositionally biased region" description="Low complexity" evidence="2">
    <location>
        <begin position="961"/>
        <end position="973"/>
    </location>
</feature>
<keyword evidence="6" id="KW-1185">Reference proteome</keyword>
<evidence type="ECO:0000313" key="6">
    <source>
        <dbReference type="Proteomes" id="UP000323011"/>
    </source>
</evidence>
<name>A0A5A8E4X8_CAFRO</name>
<sequence length="987" mass="105444">MPLITRVKFDLDRAELVRVLSEFSGPYGPVAEVEAAVAFPDCPCDVLAERLNVKVRQLVAYRSRKRDGQLVWGPLPQEVTAGLAEQRELQAWLADQEEKEAAGGGCLPGFAGKSDVRKRWEAEKRRRQKVRARARRQAVQEVREKIRQAKAEAKANGIDPRAAVAAALAGADLDSMGELDIEDMDIEKAASAEAIVARIEAEQRAKEAAASYAAIGQLPGEEDDLGTRIAWPRRDGQGRWVRVLKGGDNGIGRHLPSCIRPGIVVQQRTLSRLDSVRKRAEIREIIALGQRLISMLRHWTMSAAGRRAIEIEAERRRGEALVETAGQLRRKEVLDQRARVAEGVARSGAREVNKLRAKVDALKESNAFDQAVTDGLAEAEQEFKRRTASLRHARDRLARAERKLAVLEERSRRPLSMWRLAVLKALEKRQRRTALNLVLEKNRRKAYRNGWRRLWDGDGGEDFLAWVEDMLVRRTGLARSLLKAAPAEAEDAEGWGGGEGSTVSERVRVAKELAAGGARRGFTVDQDGQALVRELTRTMLRLKMRKERARRRQAGMDALSGEEDEEDEEDGEGGGGGALDGDSSDADGEVPAGGSGRAPSIGSGAASSRPDKPVPLEIDGKPLESNPVKRAIQLRRAGKKTGQTPEEVLQAAQEDARLLRDGALAAARAGPEGSAAESQAARRRRRKERDKARSGGATAHPAAKYVSEGMGGENADHRFVGGDVEAATVKGEGVAGLSGSGSQTQTKRLDTVGGGAGGAGRSDKAPAGTIDTAAAAAAQAAALAPKRGGEATARTARSKATTSRGKATARSDAAGGKATGRSTASAMALGSERAAEALDQLEATLTAAGAKADAVIDAAAKAAVAGKISKDEAMRLALGATSAIGVDLDVTKDGGELGAAVEQELVRMKVLKGPITQQRRYSFASESSVDYEGRDVDEDEADAEREARVLRLRQASEKAAQAAAAAEQAAAAEARGELEPQPPEFEA</sequence>
<feature type="compositionally biased region" description="Basic and acidic residues" evidence="2">
    <location>
        <begin position="609"/>
        <end position="622"/>
    </location>
</feature>
<feature type="region of interest" description="Disordered" evidence="2">
    <location>
        <begin position="733"/>
        <end position="827"/>
    </location>
</feature>
<feature type="compositionally biased region" description="Low complexity" evidence="2">
    <location>
        <begin position="773"/>
        <end position="784"/>
    </location>
</feature>
<dbReference type="EMBL" id="VLTO01000043">
    <property type="protein sequence ID" value="KAA0172776.1"/>
    <property type="molecule type" value="Genomic_DNA"/>
</dbReference>
<keyword evidence="1" id="KW-0175">Coiled coil</keyword>
<comment type="caution">
    <text evidence="4">The sequence shown here is derived from an EMBL/GenBank/DDBJ whole genome shotgun (WGS) entry which is preliminary data.</text>
</comment>
<evidence type="ECO:0000313" key="4">
    <source>
        <dbReference type="EMBL" id="KAA0172776.1"/>
    </source>
</evidence>
<protein>
    <submittedName>
        <fullName evidence="4">Uncharacterized protein</fullName>
    </submittedName>
</protein>
<feature type="region of interest" description="Disordered" evidence="2">
    <location>
        <begin position="961"/>
        <end position="987"/>
    </location>
</feature>
<feature type="region of interest" description="Disordered" evidence="2">
    <location>
        <begin position="546"/>
        <end position="718"/>
    </location>
</feature>
<dbReference type="AlphaFoldDB" id="A0A5A8E4X8"/>
<evidence type="ECO:0000256" key="2">
    <source>
        <dbReference type="SAM" id="MobiDB-lite"/>
    </source>
</evidence>
<dbReference type="Proteomes" id="UP000323011">
    <property type="component" value="Unassembled WGS sequence"/>
</dbReference>